<dbReference type="InterPro" id="IPR050407">
    <property type="entry name" value="Geranylgeranyl_reductase"/>
</dbReference>
<dbReference type="EMBL" id="JAAMOZ010000001">
    <property type="protein sequence ID" value="NIH55778.1"/>
    <property type="molecule type" value="Genomic_DNA"/>
</dbReference>
<dbReference type="Pfam" id="PF01494">
    <property type="entry name" value="FAD_binding_3"/>
    <property type="match status" value="1"/>
</dbReference>
<dbReference type="PANTHER" id="PTHR42685:SF22">
    <property type="entry name" value="CONDITIONED MEDIUM FACTOR RECEPTOR 1"/>
    <property type="match status" value="1"/>
</dbReference>
<accession>A0ABX0SEP6</accession>
<proteinExistence type="predicted"/>
<dbReference type="SUPFAM" id="SSF51905">
    <property type="entry name" value="FAD/NAD(P)-binding domain"/>
    <property type="match status" value="1"/>
</dbReference>
<evidence type="ECO:0000313" key="3">
    <source>
        <dbReference type="EMBL" id="NIH55778.1"/>
    </source>
</evidence>
<evidence type="ECO:0000259" key="2">
    <source>
        <dbReference type="Pfam" id="PF01494"/>
    </source>
</evidence>
<dbReference type="InterPro" id="IPR011777">
    <property type="entry name" value="Geranylgeranyl_Rdtase_fam"/>
</dbReference>
<comment type="caution">
    <text evidence="3">The sequence shown here is derived from an EMBL/GenBank/DDBJ whole genome shotgun (WGS) entry which is preliminary data.</text>
</comment>
<evidence type="ECO:0000256" key="1">
    <source>
        <dbReference type="SAM" id="MobiDB-lite"/>
    </source>
</evidence>
<feature type="domain" description="FAD-binding" evidence="2">
    <location>
        <begin position="28"/>
        <end position="350"/>
    </location>
</feature>
<dbReference type="InterPro" id="IPR036188">
    <property type="entry name" value="FAD/NAD-bd_sf"/>
</dbReference>
<dbReference type="Gene3D" id="3.50.50.60">
    <property type="entry name" value="FAD/NAD(P)-binding domain"/>
    <property type="match status" value="1"/>
</dbReference>
<reference evidence="3 4" key="1">
    <citation type="submission" date="2020-02" db="EMBL/GenBank/DDBJ databases">
        <title>Sequencing the genomes of 1000 actinobacteria strains.</title>
        <authorList>
            <person name="Klenk H.-P."/>
        </authorList>
    </citation>
    <scope>NUCLEOTIDE SEQUENCE [LARGE SCALE GENOMIC DNA]</scope>
    <source>
        <strain evidence="3 4">DSM 19609</strain>
    </source>
</reference>
<evidence type="ECO:0000313" key="4">
    <source>
        <dbReference type="Proteomes" id="UP000749311"/>
    </source>
</evidence>
<sequence length="443" mass="47765">MSEGPATEGPRGPRASLLPPTKVSDGDEADVIVVGAGPGGSAAATFLARQGVDVLVLEKTQFPREKVCGDGLTPRAVRMLTRLGIDTSEDAGWLHNRGLCVHSGRPEPLYFTWPQLVDFPSYGLAARRAVLDDLLAGTAVEAGARLSTGVKVTAPVVDQRSGRIVGVTDDQGRTFRAPIVVAADGNSARLALQAGRDRIPSRPMGVAVRSYYTSPRANLEWMDSFLELWDGRPGESNLLPGYGWAWGVGDGVVNVGLGMLNTSAAFAKTDYKELMRRWLDATPEEWGYREPNRLEPIRGAALPMAFNRKPFYRDGLVLVGDSAGMISPFNGEGISYAMESAEMAARAIADAHGRGFGSRGAELAMAGYETSLRQAWGGYYRLGSVFVELIGHPTVMRVCTKYGLPRKRLMRLVHKLLANLTDSPGRDMDDRIINALSGMAPSM</sequence>
<dbReference type="NCBIfam" id="TIGR02032">
    <property type="entry name" value="GG-red-SF"/>
    <property type="match status" value="1"/>
</dbReference>
<protein>
    <submittedName>
        <fullName evidence="3">Geranylgeranyl reductase family protein</fullName>
    </submittedName>
</protein>
<dbReference type="PANTHER" id="PTHR42685">
    <property type="entry name" value="GERANYLGERANYL DIPHOSPHATE REDUCTASE"/>
    <property type="match status" value="1"/>
</dbReference>
<keyword evidence="4" id="KW-1185">Reference proteome</keyword>
<feature type="region of interest" description="Disordered" evidence="1">
    <location>
        <begin position="1"/>
        <end position="23"/>
    </location>
</feature>
<organism evidence="3 4">
    <name type="scientific">Brooklawnia cerclae</name>
    <dbReference type="NCBI Taxonomy" id="349934"/>
    <lineage>
        <taxon>Bacteria</taxon>
        <taxon>Bacillati</taxon>
        <taxon>Actinomycetota</taxon>
        <taxon>Actinomycetes</taxon>
        <taxon>Propionibacteriales</taxon>
        <taxon>Propionibacteriaceae</taxon>
        <taxon>Brooklawnia</taxon>
    </lineage>
</organism>
<dbReference type="PRINTS" id="PR00420">
    <property type="entry name" value="RNGMNOXGNASE"/>
</dbReference>
<name>A0ABX0SEP6_9ACTN</name>
<dbReference type="InterPro" id="IPR002938">
    <property type="entry name" value="FAD-bd"/>
</dbReference>
<gene>
    <name evidence="3" type="ORF">FB473_000423</name>
</gene>
<dbReference type="Proteomes" id="UP000749311">
    <property type="component" value="Unassembled WGS sequence"/>
</dbReference>